<evidence type="ECO:0000256" key="2">
    <source>
        <dbReference type="ARBA" id="ARBA00022490"/>
    </source>
</evidence>
<name>A0A2A2KN91_9BILA</name>
<comment type="subcellular location">
    <subcellularLocation>
        <location evidence="1">Cytoplasm</location>
    </subcellularLocation>
</comment>
<evidence type="ECO:0000256" key="4">
    <source>
        <dbReference type="SAM" id="MobiDB-lite"/>
    </source>
</evidence>
<dbReference type="PANTHER" id="PTHR23254:SF16">
    <property type="entry name" value="CBP80_20-DEPENDENT TRANSLATION INITIATION FACTOR"/>
    <property type="match status" value="1"/>
</dbReference>
<feature type="compositionally biased region" description="Basic and acidic residues" evidence="4">
    <location>
        <begin position="219"/>
        <end position="239"/>
    </location>
</feature>
<dbReference type="OrthoDB" id="565552at2759"/>
<keyword evidence="3" id="KW-0810">Translation regulation</keyword>
<dbReference type="AlphaFoldDB" id="A0A2A2KN91"/>
<evidence type="ECO:0000313" key="7">
    <source>
        <dbReference type="Proteomes" id="UP000218231"/>
    </source>
</evidence>
<protein>
    <recommendedName>
        <fullName evidence="5">MIF4G domain-containing protein</fullName>
    </recommendedName>
</protein>
<feature type="compositionally biased region" description="Basic and acidic residues" evidence="4">
    <location>
        <begin position="166"/>
        <end position="176"/>
    </location>
</feature>
<feature type="domain" description="MIF4G" evidence="5">
    <location>
        <begin position="241"/>
        <end position="441"/>
    </location>
</feature>
<organism evidence="6 7">
    <name type="scientific">Diploscapter pachys</name>
    <dbReference type="NCBI Taxonomy" id="2018661"/>
    <lineage>
        <taxon>Eukaryota</taxon>
        <taxon>Metazoa</taxon>
        <taxon>Ecdysozoa</taxon>
        <taxon>Nematoda</taxon>
        <taxon>Chromadorea</taxon>
        <taxon>Rhabditida</taxon>
        <taxon>Rhabditina</taxon>
        <taxon>Rhabditomorpha</taxon>
        <taxon>Rhabditoidea</taxon>
        <taxon>Rhabditidae</taxon>
        <taxon>Diploscapter</taxon>
    </lineage>
</organism>
<dbReference type="STRING" id="2018661.A0A2A2KN91"/>
<dbReference type="GO" id="GO:0006446">
    <property type="term" value="P:regulation of translational initiation"/>
    <property type="evidence" value="ECO:0007669"/>
    <property type="project" value="TreeGrafter"/>
</dbReference>
<dbReference type="InterPro" id="IPR051367">
    <property type="entry name" value="mRNA_TranslReg/HistoneTransl"/>
</dbReference>
<feature type="compositionally biased region" description="Polar residues" evidence="4">
    <location>
        <begin position="149"/>
        <end position="165"/>
    </location>
</feature>
<feature type="compositionally biased region" description="Polar residues" evidence="4">
    <location>
        <begin position="12"/>
        <end position="38"/>
    </location>
</feature>
<dbReference type="GO" id="GO:0005829">
    <property type="term" value="C:cytosol"/>
    <property type="evidence" value="ECO:0007669"/>
    <property type="project" value="TreeGrafter"/>
</dbReference>
<evidence type="ECO:0000256" key="1">
    <source>
        <dbReference type="ARBA" id="ARBA00004496"/>
    </source>
</evidence>
<dbReference type="SMART" id="SM00543">
    <property type="entry name" value="MIF4G"/>
    <property type="match status" value="1"/>
</dbReference>
<reference evidence="6 7" key="1">
    <citation type="journal article" date="2017" name="Curr. Biol.">
        <title>Genome architecture and evolution of a unichromosomal asexual nematode.</title>
        <authorList>
            <person name="Fradin H."/>
            <person name="Zegar C."/>
            <person name="Gutwein M."/>
            <person name="Lucas J."/>
            <person name="Kovtun M."/>
            <person name="Corcoran D."/>
            <person name="Baugh L.R."/>
            <person name="Kiontke K."/>
            <person name="Gunsalus K."/>
            <person name="Fitch D.H."/>
            <person name="Piano F."/>
        </authorList>
    </citation>
    <scope>NUCLEOTIDE SEQUENCE [LARGE SCALE GENOMIC DNA]</scope>
    <source>
        <strain evidence="6">PF1309</strain>
    </source>
</reference>
<feature type="compositionally biased region" description="Basic and acidic residues" evidence="4">
    <location>
        <begin position="1"/>
        <end position="10"/>
    </location>
</feature>
<keyword evidence="2" id="KW-0963">Cytoplasm</keyword>
<feature type="compositionally biased region" description="Low complexity" evidence="4">
    <location>
        <begin position="59"/>
        <end position="68"/>
    </location>
</feature>
<dbReference type="EMBL" id="LIAE01008125">
    <property type="protein sequence ID" value="PAV75382.1"/>
    <property type="molecule type" value="Genomic_DNA"/>
</dbReference>
<evidence type="ECO:0000313" key="6">
    <source>
        <dbReference type="EMBL" id="PAV75382.1"/>
    </source>
</evidence>
<dbReference type="Gene3D" id="1.25.40.180">
    <property type="match status" value="1"/>
</dbReference>
<dbReference type="PANTHER" id="PTHR23254">
    <property type="entry name" value="EIF4G DOMAIN PROTEIN"/>
    <property type="match status" value="1"/>
</dbReference>
<proteinExistence type="predicted"/>
<gene>
    <name evidence="6" type="ORF">WR25_14862</name>
</gene>
<feature type="compositionally biased region" description="Low complexity" evidence="4">
    <location>
        <begin position="123"/>
        <end position="148"/>
    </location>
</feature>
<evidence type="ECO:0000259" key="5">
    <source>
        <dbReference type="SMART" id="SM00543"/>
    </source>
</evidence>
<evidence type="ECO:0000256" key="3">
    <source>
        <dbReference type="ARBA" id="ARBA00022845"/>
    </source>
</evidence>
<dbReference type="InterPro" id="IPR003890">
    <property type="entry name" value="MIF4G-like_typ-3"/>
</dbReference>
<comment type="caution">
    <text evidence="6">The sequence shown here is derived from an EMBL/GenBank/DDBJ whole genome shotgun (WGS) entry which is preliminary data.</text>
</comment>
<feature type="region of interest" description="Disordered" evidence="4">
    <location>
        <begin position="1"/>
        <end position="239"/>
    </location>
</feature>
<feature type="compositionally biased region" description="Low complexity" evidence="4">
    <location>
        <begin position="178"/>
        <end position="208"/>
    </location>
</feature>
<dbReference type="GO" id="GO:0003723">
    <property type="term" value="F:RNA binding"/>
    <property type="evidence" value="ECO:0007669"/>
    <property type="project" value="InterPro"/>
</dbReference>
<dbReference type="Proteomes" id="UP000218231">
    <property type="component" value="Unassembled WGS sequence"/>
</dbReference>
<sequence>MDTVITKDNEENQTITTQDVDISAKSQNQTKSATTRPSNRPMMQLYRPPGLRSDSIATQNQQNSIQSIVNKDRAPKPQQNSTNPHKAAGQKPLDNQQNYHQNPKSRQNGNHNNGRPQRNGAMTNEENNNTKSSGGESGGSRASSRTSSQNTYESSVAKSGNTNQHHSFEDPRRLNRTESSLSSESQHSQKSHSSAGANSAKSSNFSSSTGGEVLPSFTVDRRAKQLTPKREVMKQKKGMGEKEVEDATVALRGLQINTCGAEIEMWISGGFSKEELAECVGGALCQHAIEGGGGRQVAKLCGLLKEAHSIAALCRGLISSMNQYWDCRDKLRVDHFRMWIAYLNFVPDVYANLGGGSSGELSNHVFQVFNYLLRAPILESLKIEELECLISALLSVGYELERECPDQLALLKDLVRDAFIEVNEPWARKMILLLLELGASGWKLPAEANDYYFQQSTN</sequence>
<accession>A0A2A2KN91</accession>
<feature type="compositionally biased region" description="Polar residues" evidence="4">
    <location>
        <begin position="93"/>
        <end position="122"/>
    </location>
</feature>
<keyword evidence="7" id="KW-1185">Reference proteome</keyword>
<dbReference type="GO" id="GO:0008494">
    <property type="term" value="F:translation activator activity"/>
    <property type="evidence" value="ECO:0007669"/>
    <property type="project" value="TreeGrafter"/>
</dbReference>